<dbReference type="Pfam" id="PF04879">
    <property type="entry name" value="Molybdop_Fe4S4"/>
    <property type="match status" value="1"/>
</dbReference>
<evidence type="ECO:0000313" key="7">
    <source>
        <dbReference type="EMBL" id="MBM6820052.1"/>
    </source>
</evidence>
<sequence length="671" mass="76634">MRKLSHGCTLDCADCCKFNVYVEDNKIIKIEGDKDHPYTKGFICKKGLAHLDRLNHKDRIYKPLLKEEGQWKEISFNEAIDIMAEKLNLYKKEFGNKSILYYEQYGNGSLLKSIGEKFLNFYGGASFSKGGPCWSAGIAAQKLDFGESKSHSLEDMLNSKNIFVWGKNPANTTIHTMQMIRKAKGNGSKIIVIDPIETASAKLADIYIRVNVNGDLALALAMTKVIIDENIYDQEYIDKFVNGFDDYKKYVLSLEMQDLSDASGVAIEDIIKLAKLYGEKYSTILLGFGMQKYKNGGNTIRVIDALGAITGQIGFSGGGINYANKVYPKILNSDPYNSESFANNRYFYTNEISDFIDSCNNGKTYYKDSIFINDNNINNSIELDIPIKMAIITKSNILNQLANLNKLKESLSKVEFKVCFDMFMTDTAKECDLFIPTTNTLESEDLLFSSMMNPYLVYNEKLVDIDEKLMDEYYFFMELAKRLNINEYPFVDKKSYLEKVIEPLNDKFKNISLDFIKDNYITIHNSIAWEDKKFLTNSGKFEILKCDGLRYKRNDLDKIKEEKLFRLLTNHGKDSLSSQHFMDEVNVAKAYINSRMANELELQENEIVNLKSNNGQIKVQIVIDDSISNYVVMMYVGWWKKHGNPNYLTNSGASDIGGQITYNETFVNIIK</sequence>
<dbReference type="InterPro" id="IPR006963">
    <property type="entry name" value="Mopterin_OxRdtase_4Fe-4S_dom"/>
</dbReference>
<dbReference type="Gene3D" id="3.40.50.740">
    <property type="match status" value="1"/>
</dbReference>
<dbReference type="InterPro" id="IPR006657">
    <property type="entry name" value="MoPterin_dinucl-bd_dom"/>
</dbReference>
<keyword evidence="4" id="KW-0411">Iron-sulfur</keyword>
<dbReference type="SUPFAM" id="SSF53706">
    <property type="entry name" value="Formate dehydrogenase/DMSO reductase, domains 1-3"/>
    <property type="match status" value="1"/>
</dbReference>
<evidence type="ECO:0000256" key="3">
    <source>
        <dbReference type="ARBA" id="ARBA00023004"/>
    </source>
</evidence>
<evidence type="ECO:0000259" key="6">
    <source>
        <dbReference type="PROSITE" id="PS51669"/>
    </source>
</evidence>
<evidence type="ECO:0000256" key="4">
    <source>
        <dbReference type="ARBA" id="ARBA00023014"/>
    </source>
</evidence>
<dbReference type="Gene3D" id="2.20.25.90">
    <property type="entry name" value="ADC-like domains"/>
    <property type="match status" value="1"/>
</dbReference>
<keyword evidence="3" id="KW-0408">Iron</keyword>
<dbReference type="Gene3D" id="3.30.2070.10">
    <property type="entry name" value="Formate dehydrogenase/DMSO reductase"/>
    <property type="match status" value="1"/>
</dbReference>
<proteinExistence type="inferred from homology"/>
<reference evidence="7 8" key="1">
    <citation type="journal article" date="2021" name="Sci. Rep.">
        <title>The distribution of antibiotic resistance genes in chicken gut microbiota commensals.</title>
        <authorList>
            <person name="Juricova H."/>
            <person name="Matiasovicova J."/>
            <person name="Kubasova T."/>
            <person name="Cejkova D."/>
            <person name="Rychlik I."/>
        </authorList>
    </citation>
    <scope>NUCLEOTIDE SEQUENCE [LARGE SCALE GENOMIC DNA]</scope>
    <source>
        <strain evidence="7 8">An435</strain>
    </source>
</reference>
<dbReference type="CDD" id="cd02766">
    <property type="entry name" value="MopB_3"/>
    <property type="match status" value="1"/>
</dbReference>
<dbReference type="InterPro" id="IPR009010">
    <property type="entry name" value="Asp_de-COase-like_dom_sf"/>
</dbReference>
<name>A0ABS2FJ65_9CLOT</name>
<dbReference type="InterPro" id="IPR050612">
    <property type="entry name" value="Prok_Mopterin_Oxidored"/>
</dbReference>
<evidence type="ECO:0000256" key="5">
    <source>
        <dbReference type="SAM" id="Coils"/>
    </source>
</evidence>
<feature type="domain" description="4Fe-4S Mo/W bis-MGD-type" evidence="6">
    <location>
        <begin position="1"/>
        <end position="58"/>
    </location>
</feature>
<dbReference type="SMART" id="SM00926">
    <property type="entry name" value="Molybdop_Fe4S4"/>
    <property type="match status" value="1"/>
</dbReference>
<organism evidence="7 8">
    <name type="scientific">Clostridium saudiense</name>
    <dbReference type="NCBI Taxonomy" id="1414720"/>
    <lineage>
        <taxon>Bacteria</taxon>
        <taxon>Bacillati</taxon>
        <taxon>Bacillota</taxon>
        <taxon>Clostridia</taxon>
        <taxon>Eubacteriales</taxon>
        <taxon>Clostridiaceae</taxon>
        <taxon>Clostridium</taxon>
    </lineage>
</organism>
<dbReference type="EMBL" id="JACJLL010000080">
    <property type="protein sequence ID" value="MBM6820052.1"/>
    <property type="molecule type" value="Genomic_DNA"/>
</dbReference>
<comment type="caution">
    <text evidence="7">The sequence shown here is derived from an EMBL/GenBank/DDBJ whole genome shotgun (WGS) entry which is preliminary data.</text>
</comment>
<keyword evidence="2" id="KW-0479">Metal-binding</keyword>
<dbReference type="RefSeq" id="WP_204572446.1">
    <property type="nucleotide sequence ID" value="NZ_JACJLL010000080.1"/>
</dbReference>
<keyword evidence="8" id="KW-1185">Reference proteome</keyword>
<comment type="similarity">
    <text evidence="1">Belongs to the prokaryotic molybdopterin-containing oxidoreductase family.</text>
</comment>
<dbReference type="InterPro" id="IPR006656">
    <property type="entry name" value="Mopterin_OxRdtase"/>
</dbReference>
<dbReference type="PANTHER" id="PTHR43742">
    <property type="entry name" value="TRIMETHYLAMINE-N-OXIDE REDUCTASE"/>
    <property type="match status" value="1"/>
</dbReference>
<dbReference type="Proteomes" id="UP000767334">
    <property type="component" value="Unassembled WGS sequence"/>
</dbReference>
<dbReference type="SUPFAM" id="SSF50692">
    <property type="entry name" value="ADC-like"/>
    <property type="match status" value="1"/>
</dbReference>
<dbReference type="Pfam" id="PF01568">
    <property type="entry name" value="Molydop_binding"/>
    <property type="match status" value="1"/>
</dbReference>
<dbReference type="Pfam" id="PF00384">
    <property type="entry name" value="Molybdopterin"/>
    <property type="match status" value="1"/>
</dbReference>
<dbReference type="PROSITE" id="PS51669">
    <property type="entry name" value="4FE4S_MOW_BIS_MGD"/>
    <property type="match status" value="1"/>
</dbReference>
<dbReference type="Gene3D" id="2.40.40.20">
    <property type="match status" value="1"/>
</dbReference>
<keyword evidence="5" id="KW-0175">Coiled coil</keyword>
<evidence type="ECO:0000256" key="2">
    <source>
        <dbReference type="ARBA" id="ARBA00022723"/>
    </source>
</evidence>
<protein>
    <submittedName>
        <fullName evidence="7">Molybdopterin-dependent oxidoreductase</fullName>
    </submittedName>
</protein>
<dbReference type="Gene3D" id="3.40.228.10">
    <property type="entry name" value="Dimethylsulfoxide Reductase, domain 2"/>
    <property type="match status" value="1"/>
</dbReference>
<gene>
    <name evidence="7" type="ORF">H6A19_12015</name>
</gene>
<evidence type="ECO:0000313" key="8">
    <source>
        <dbReference type="Proteomes" id="UP000767334"/>
    </source>
</evidence>
<dbReference type="PANTHER" id="PTHR43742:SF6">
    <property type="entry name" value="OXIDOREDUCTASE YYAE-RELATED"/>
    <property type="match status" value="1"/>
</dbReference>
<accession>A0ABS2FJ65</accession>
<feature type="coiled-coil region" evidence="5">
    <location>
        <begin position="593"/>
        <end position="620"/>
    </location>
</feature>
<evidence type="ECO:0000256" key="1">
    <source>
        <dbReference type="ARBA" id="ARBA00010312"/>
    </source>
</evidence>